<gene>
    <name evidence="2" type="ORF">HUJ06_030705</name>
</gene>
<feature type="transmembrane region" description="Helical" evidence="1">
    <location>
        <begin position="31"/>
        <end position="50"/>
    </location>
</feature>
<keyword evidence="3" id="KW-1185">Reference proteome</keyword>
<keyword evidence="1" id="KW-0472">Membrane</keyword>
<evidence type="ECO:0000256" key="1">
    <source>
        <dbReference type="SAM" id="Phobius"/>
    </source>
</evidence>
<reference evidence="2 3" key="1">
    <citation type="journal article" date="2020" name="Mol. Biol. Evol.">
        <title>Distinct Expression and Methylation Patterns for Genes with Different Fates following a Single Whole-Genome Duplication in Flowering Plants.</title>
        <authorList>
            <person name="Shi T."/>
            <person name="Rahmani R.S."/>
            <person name="Gugger P.F."/>
            <person name="Wang M."/>
            <person name="Li H."/>
            <person name="Zhang Y."/>
            <person name="Li Z."/>
            <person name="Wang Q."/>
            <person name="Van de Peer Y."/>
            <person name="Marchal K."/>
            <person name="Chen J."/>
        </authorList>
    </citation>
    <scope>NUCLEOTIDE SEQUENCE [LARGE SCALE GENOMIC DNA]</scope>
    <source>
        <tissue evidence="2">Leaf</tissue>
    </source>
</reference>
<protein>
    <submittedName>
        <fullName evidence="2">Uncharacterized protein</fullName>
    </submittedName>
</protein>
<organism evidence="2 3">
    <name type="scientific">Nelumbo nucifera</name>
    <name type="common">Sacred lotus</name>
    <dbReference type="NCBI Taxonomy" id="4432"/>
    <lineage>
        <taxon>Eukaryota</taxon>
        <taxon>Viridiplantae</taxon>
        <taxon>Streptophyta</taxon>
        <taxon>Embryophyta</taxon>
        <taxon>Tracheophyta</taxon>
        <taxon>Spermatophyta</taxon>
        <taxon>Magnoliopsida</taxon>
        <taxon>Proteales</taxon>
        <taxon>Nelumbonaceae</taxon>
        <taxon>Nelumbo</taxon>
    </lineage>
</organism>
<keyword evidence="1" id="KW-1133">Transmembrane helix</keyword>
<comment type="caution">
    <text evidence="2">The sequence shown here is derived from an EMBL/GenBank/DDBJ whole genome shotgun (WGS) entry which is preliminary data.</text>
</comment>
<dbReference type="AlphaFoldDB" id="A0A822YA05"/>
<dbReference type="EMBL" id="DUZY01000002">
    <property type="protein sequence ID" value="DAD29237.1"/>
    <property type="molecule type" value="Genomic_DNA"/>
</dbReference>
<sequence>MALMERSLHRKANTTERQRIGSFGSLSRGPLLIGIVLSLVTFLMLTFIGMSRLILRTTSEVQIEDVQGLQSMMVIAKEGFVDLKD</sequence>
<evidence type="ECO:0000313" key="2">
    <source>
        <dbReference type="EMBL" id="DAD29237.1"/>
    </source>
</evidence>
<proteinExistence type="predicted"/>
<keyword evidence="1" id="KW-0812">Transmembrane</keyword>
<accession>A0A822YA05</accession>
<dbReference type="Proteomes" id="UP000607653">
    <property type="component" value="Unassembled WGS sequence"/>
</dbReference>
<name>A0A822YA05_NELNU</name>
<evidence type="ECO:0000313" key="3">
    <source>
        <dbReference type="Proteomes" id="UP000607653"/>
    </source>
</evidence>